<protein>
    <submittedName>
        <fullName evidence="2">Uncharacterized protein</fullName>
    </submittedName>
</protein>
<feature type="chain" id="PRO_5010695252" evidence="1">
    <location>
        <begin position="17"/>
        <end position="175"/>
    </location>
</feature>
<keyword evidence="1" id="KW-0732">Signal</keyword>
<keyword evidence="3" id="KW-1185">Reference proteome</keyword>
<evidence type="ECO:0000313" key="3">
    <source>
        <dbReference type="Proteomes" id="UP000054516"/>
    </source>
</evidence>
<sequence length="175" mass="18224">MKPAALLMAPLAAALAVPPRGVAVSSSSSSSSKRHDPMVLFVPFVPFTPEQGGFDACATETHHLSMLGHPASMMDCLELSAWAAENNGVWIVGADDDGDGGDNDGGWRALQTRGACALYARSARPTPVGNWDVVDLIEAIHLGDGIRLGSVEEVGVLGACQGGDNVSFWLRNPGL</sequence>
<feature type="signal peptide" evidence="1">
    <location>
        <begin position="1"/>
        <end position="16"/>
    </location>
</feature>
<reference evidence="2" key="1">
    <citation type="submission" date="2016-03" db="EMBL/GenBank/DDBJ databases">
        <title>Draft genome sequence of Rosellinia necatrix.</title>
        <authorList>
            <person name="Kanematsu S."/>
        </authorList>
    </citation>
    <scope>NUCLEOTIDE SEQUENCE [LARGE SCALE GENOMIC DNA]</scope>
    <source>
        <strain evidence="2">W97</strain>
    </source>
</reference>
<dbReference type="OMA" id="CATETHH"/>
<dbReference type="EMBL" id="DF977454">
    <property type="protein sequence ID" value="GAP89136.1"/>
    <property type="molecule type" value="Genomic_DNA"/>
</dbReference>
<dbReference type="Proteomes" id="UP000054516">
    <property type="component" value="Unassembled WGS sequence"/>
</dbReference>
<name>A0A1W2TLF1_ROSNE</name>
<dbReference type="OrthoDB" id="4736518at2759"/>
<gene>
    <name evidence="2" type="ORF">SAMD00023353_0902090</name>
</gene>
<dbReference type="AlphaFoldDB" id="A0A1W2TLF1"/>
<evidence type="ECO:0000256" key="1">
    <source>
        <dbReference type="SAM" id="SignalP"/>
    </source>
</evidence>
<accession>A0A1W2TLF1</accession>
<organism evidence="2">
    <name type="scientific">Rosellinia necatrix</name>
    <name type="common">White root-rot fungus</name>
    <dbReference type="NCBI Taxonomy" id="77044"/>
    <lineage>
        <taxon>Eukaryota</taxon>
        <taxon>Fungi</taxon>
        <taxon>Dikarya</taxon>
        <taxon>Ascomycota</taxon>
        <taxon>Pezizomycotina</taxon>
        <taxon>Sordariomycetes</taxon>
        <taxon>Xylariomycetidae</taxon>
        <taxon>Xylariales</taxon>
        <taxon>Xylariaceae</taxon>
        <taxon>Rosellinia</taxon>
    </lineage>
</organism>
<proteinExistence type="predicted"/>
<evidence type="ECO:0000313" key="2">
    <source>
        <dbReference type="EMBL" id="GAP89136.1"/>
    </source>
</evidence>